<accession>A0A2K1KKH7</accession>
<sequence>MAKPLLLPATTAPVLKNHKKGLVNETSLSCSYPTGSNYHFRSSPHQKLAWDQRVVVVAVSRRGWKLLKAAQSQERLGLGNVAFGRATNSPSCFGCHDQRVRSVQATLQEKDGVALDEEKSAAMETLELLEWPRVCRAVASFAATTLAKEQLQVLEIPATREASEALLELTSAGVEFISLLGGPFELGVLRTQVVKDCILRIRKGMVVSGVEALAVAMLLQTSGNVRRQVSNTAQEFQDRQSVLEPIVDMLGPMATHPELEKGIWRIIDEDGTVKDSASPELRKARIQERSVEQRLRELFNKISRDKGANIQSEEVVLVDGRMCLVVASDNRSNVPGLLLRSGSGATSYIEPAGAVPLNNKLSEARAEVAKAEYNVLSRLTDQLRPYLDDIQFCLNIIVRLDVIMARARYSTWLGATKPTFIDTESQSLVRLQLRRARHPLLVQRHREALRDAKAALKSKSKNLGRLKSRAGTMMALQETKAAVAEAEAEVAELEENAPVPIDVRVVGETKVVAITGPNTGGKTATIKTVGLAALMAKSGLFVLGIEPVVLPWFDAVLADIGDEQSLSQSLSTFSGHLRRIKRIKEVSTGSSLVLLDEVGAGTDPTEGAALGMALLESFAQSGKGGSYLTMATTHHGELKTLKYSDSRFENASVEFSEEKLRPTYKLLWGIPGRSNAINIAERLGVPKDILDEARTLYGVVSAQLSEVIMELELAKRDFDQDIATADSQITDSKMLLQQLVAVSKKLQENQHMLDVQRADRVAAAAGAARSQLHAIARDVKSSTKVPLKVPPSFQNTNTEVTQVKQNMKVATNSQAPKGAVPSVGDMVYVPKLGRNAKVVEVKTSKKEVTVQSGAMQVKVKLKEIQWPGLVQA</sequence>
<dbReference type="Pfam" id="PF00488">
    <property type="entry name" value="MutS_V"/>
    <property type="match status" value="1"/>
</dbReference>
<keyword evidence="5" id="KW-0694">RNA-binding</keyword>
<dbReference type="PANTHER" id="PTHR48466">
    <property type="entry name" value="OS10G0509000 PROTEIN-RELATED"/>
    <property type="match status" value="1"/>
</dbReference>
<dbReference type="InterPro" id="IPR000432">
    <property type="entry name" value="DNA_mismatch_repair_MutS_C"/>
</dbReference>
<dbReference type="Pfam" id="PF20297">
    <property type="entry name" value="MSSS"/>
    <property type="match status" value="1"/>
</dbReference>
<dbReference type="EnsemblPlants" id="Pp3c5_20780V3.5">
    <property type="protein sequence ID" value="Pp3c5_20780V3.5"/>
    <property type="gene ID" value="Pp3c5_20780"/>
</dbReference>
<dbReference type="Gramene" id="Pp3c5_20780V3.6">
    <property type="protein sequence ID" value="Pp3c5_20780V3.6"/>
    <property type="gene ID" value="Pp3c5_20780"/>
</dbReference>
<dbReference type="Gramene" id="Pp3c5_20780V3.5">
    <property type="protein sequence ID" value="Pp3c5_20780V3.5"/>
    <property type="gene ID" value="Pp3c5_20780"/>
</dbReference>
<dbReference type="EMBL" id="ABEU02000005">
    <property type="protein sequence ID" value="PNR54276.1"/>
    <property type="molecule type" value="Genomic_DNA"/>
</dbReference>
<dbReference type="PaxDb" id="3218-PP1S218_14V6.1"/>
<keyword evidence="7" id="KW-0175">Coiled coil</keyword>
<dbReference type="Gramene" id="Pp3c5_20780V3.8">
    <property type="protein sequence ID" value="Pp3c5_20780V3.8"/>
    <property type="gene ID" value="Pp3c5_20780"/>
</dbReference>
<keyword evidence="6" id="KW-0238">DNA-binding</keyword>
<dbReference type="SMART" id="SM00534">
    <property type="entry name" value="MUTSac"/>
    <property type="match status" value="1"/>
</dbReference>
<dbReference type="Gramene" id="Pp3c5_20780V3.7">
    <property type="protein sequence ID" value="Pp3c5_20780V3.7"/>
    <property type="gene ID" value="Pp3c5_20780"/>
</dbReference>
<dbReference type="STRING" id="3218.A0A2K1KKH7"/>
<dbReference type="Gramene" id="Pp3c5_20780V3.1">
    <property type="protein sequence ID" value="Pp3c5_20780V3.1"/>
    <property type="gene ID" value="Pp3c5_20780"/>
</dbReference>
<evidence type="ECO:0000313" key="10">
    <source>
        <dbReference type="EnsemblPlants" id="Pp3c5_20780V3.1"/>
    </source>
</evidence>
<organism evidence="9">
    <name type="scientific">Physcomitrium patens</name>
    <name type="common">Spreading-leaved earth moss</name>
    <name type="synonym">Physcomitrella patens</name>
    <dbReference type="NCBI Taxonomy" id="3218"/>
    <lineage>
        <taxon>Eukaryota</taxon>
        <taxon>Viridiplantae</taxon>
        <taxon>Streptophyta</taxon>
        <taxon>Embryophyta</taxon>
        <taxon>Bryophyta</taxon>
        <taxon>Bryophytina</taxon>
        <taxon>Bryopsida</taxon>
        <taxon>Funariidae</taxon>
        <taxon>Funariales</taxon>
        <taxon>Funariaceae</taxon>
        <taxon>Physcomitrium</taxon>
    </lineage>
</organism>
<dbReference type="InterPro" id="IPR036187">
    <property type="entry name" value="DNA_mismatch_repair_MutS_sf"/>
</dbReference>
<evidence type="ECO:0000259" key="8">
    <source>
        <dbReference type="PROSITE" id="PS00486"/>
    </source>
</evidence>
<dbReference type="EnsemblPlants" id="Pp3c5_20780V3.4">
    <property type="protein sequence ID" value="Pp3c5_20780V3.4"/>
    <property type="gene ID" value="Pp3c5_20780"/>
</dbReference>
<protein>
    <recommendedName>
        <fullName evidence="8">DNA mismatch repair proteins mutS family domain-containing protein</fullName>
    </recommendedName>
</protein>
<evidence type="ECO:0000256" key="2">
    <source>
        <dbReference type="ARBA" id="ARBA00022741"/>
    </source>
</evidence>
<reference evidence="10" key="3">
    <citation type="submission" date="2020-12" db="UniProtKB">
        <authorList>
            <consortium name="EnsemblPlants"/>
        </authorList>
    </citation>
    <scope>IDENTIFICATION</scope>
</reference>
<evidence type="ECO:0000256" key="4">
    <source>
        <dbReference type="ARBA" id="ARBA00022840"/>
    </source>
</evidence>
<dbReference type="GO" id="GO:0004519">
    <property type="term" value="F:endonuclease activity"/>
    <property type="evidence" value="ECO:0007669"/>
    <property type="project" value="InterPro"/>
</dbReference>
<dbReference type="SUPFAM" id="SSF48334">
    <property type="entry name" value="DNA repair protein MutS, domain III"/>
    <property type="match status" value="1"/>
</dbReference>
<dbReference type="Gene3D" id="3.40.50.300">
    <property type="entry name" value="P-loop containing nucleotide triphosphate hydrolases"/>
    <property type="match status" value="1"/>
</dbReference>
<dbReference type="Gramene" id="Pp3c5_20780V3.9">
    <property type="protein sequence ID" value="Pp3c5_20780V3.9"/>
    <property type="gene ID" value="Pp3c5_20780"/>
</dbReference>
<keyword evidence="2" id="KW-0547">Nucleotide-binding</keyword>
<feature type="coiled-coil region" evidence="7">
    <location>
        <begin position="442"/>
        <end position="496"/>
    </location>
</feature>
<dbReference type="EnsemblPlants" id="Pp3c5_20780V3.6">
    <property type="protein sequence ID" value="Pp3c5_20780V3.6"/>
    <property type="gene ID" value="Pp3c5_20780"/>
</dbReference>
<dbReference type="PANTHER" id="PTHR48466:SF2">
    <property type="entry name" value="OS10G0509000 PROTEIN"/>
    <property type="match status" value="1"/>
</dbReference>
<dbReference type="PIRSF" id="PIRSF005814">
    <property type="entry name" value="MutS_YshD"/>
    <property type="match status" value="1"/>
</dbReference>
<keyword evidence="3" id="KW-0378">Hydrolase</keyword>
<evidence type="ECO:0000256" key="5">
    <source>
        <dbReference type="ARBA" id="ARBA00022884"/>
    </source>
</evidence>
<dbReference type="GeneID" id="112283007"/>
<dbReference type="InterPro" id="IPR045076">
    <property type="entry name" value="MutS"/>
</dbReference>
<dbReference type="FunFam" id="3.40.50.300:FF:000830">
    <property type="entry name" value="Endonuclease MutS2"/>
    <property type="match status" value="1"/>
</dbReference>
<evidence type="ECO:0000256" key="3">
    <source>
        <dbReference type="ARBA" id="ARBA00022801"/>
    </source>
</evidence>
<keyword evidence="4" id="KW-0067">ATP-binding</keyword>
<dbReference type="InterPro" id="IPR027417">
    <property type="entry name" value="P-loop_NTPase"/>
</dbReference>
<dbReference type="SUPFAM" id="SSF52540">
    <property type="entry name" value="P-loop containing nucleoside triphosphate hydrolases"/>
    <property type="match status" value="1"/>
</dbReference>
<dbReference type="InterPro" id="IPR007696">
    <property type="entry name" value="DNA_mismatch_repair_MutS_core"/>
</dbReference>
<dbReference type="GO" id="GO:0005524">
    <property type="term" value="F:ATP binding"/>
    <property type="evidence" value="ECO:0007669"/>
    <property type="project" value="UniProtKB-KW"/>
</dbReference>
<dbReference type="EnsemblPlants" id="Pp3c5_20780V3.8">
    <property type="protein sequence ID" value="Pp3c5_20780V3.8"/>
    <property type="gene ID" value="Pp3c5_20780"/>
</dbReference>
<dbReference type="EnsemblPlants" id="Pp3c5_20780V3.9">
    <property type="protein sequence ID" value="Pp3c5_20780V3.9"/>
    <property type="gene ID" value="Pp3c5_20780"/>
</dbReference>
<dbReference type="RefSeq" id="XP_073390533.1">
    <property type="nucleotide sequence ID" value="XM_073534432.1"/>
</dbReference>
<dbReference type="OMA" id="FMPLSQM"/>
<dbReference type="Proteomes" id="UP000006727">
    <property type="component" value="Chromosome 5"/>
</dbReference>
<dbReference type="Gene3D" id="1.10.1420.10">
    <property type="match status" value="2"/>
</dbReference>
<dbReference type="PROSITE" id="PS00486">
    <property type="entry name" value="DNA_MISMATCH_REPAIR_2"/>
    <property type="match status" value="1"/>
</dbReference>
<proteinExistence type="predicted"/>
<feature type="domain" description="DNA mismatch repair proteins mutS family" evidence="8">
    <location>
        <begin position="591"/>
        <end position="607"/>
    </location>
</feature>
<dbReference type="GO" id="GO:0030983">
    <property type="term" value="F:mismatched DNA binding"/>
    <property type="evidence" value="ECO:0007669"/>
    <property type="project" value="InterPro"/>
</dbReference>
<dbReference type="GO" id="GO:0016887">
    <property type="term" value="F:ATP hydrolysis activity"/>
    <property type="evidence" value="ECO:0007669"/>
    <property type="project" value="InterPro"/>
</dbReference>
<reference evidence="9 11" key="2">
    <citation type="journal article" date="2018" name="Plant J.">
        <title>The Physcomitrella patens chromosome-scale assembly reveals moss genome structure and evolution.</title>
        <authorList>
            <person name="Lang D."/>
            <person name="Ullrich K.K."/>
            <person name="Murat F."/>
            <person name="Fuchs J."/>
            <person name="Jenkins J."/>
            <person name="Haas F.B."/>
            <person name="Piednoel M."/>
            <person name="Gundlach H."/>
            <person name="Van Bel M."/>
            <person name="Meyberg R."/>
            <person name="Vives C."/>
            <person name="Morata J."/>
            <person name="Symeonidi A."/>
            <person name="Hiss M."/>
            <person name="Muchero W."/>
            <person name="Kamisugi Y."/>
            <person name="Saleh O."/>
            <person name="Blanc G."/>
            <person name="Decker E.L."/>
            <person name="van Gessel N."/>
            <person name="Grimwood J."/>
            <person name="Hayes R.D."/>
            <person name="Graham S.W."/>
            <person name="Gunter L.E."/>
            <person name="McDaniel S.F."/>
            <person name="Hoernstein S.N.W."/>
            <person name="Larsson A."/>
            <person name="Li F.W."/>
            <person name="Perroud P.F."/>
            <person name="Phillips J."/>
            <person name="Ranjan P."/>
            <person name="Rokshar D.S."/>
            <person name="Rothfels C.J."/>
            <person name="Schneider L."/>
            <person name="Shu S."/>
            <person name="Stevenson D.W."/>
            <person name="Thummler F."/>
            <person name="Tillich M."/>
            <person name="Villarreal Aguilar J.C."/>
            <person name="Widiez T."/>
            <person name="Wong G.K."/>
            <person name="Wymore A."/>
            <person name="Zhang Y."/>
            <person name="Zimmer A.D."/>
            <person name="Quatrano R.S."/>
            <person name="Mayer K.F.X."/>
            <person name="Goodstein D."/>
            <person name="Casacuberta J.M."/>
            <person name="Vandepoele K."/>
            <person name="Reski R."/>
            <person name="Cuming A.C."/>
            <person name="Tuskan G.A."/>
            <person name="Maumus F."/>
            <person name="Salse J."/>
            <person name="Schmutz J."/>
            <person name="Rensing S.A."/>
        </authorList>
    </citation>
    <scope>NUCLEOTIDE SEQUENCE [LARGE SCALE GENOMIC DNA]</scope>
    <source>
        <strain evidence="10 11">cv. Gransden 2004</strain>
    </source>
</reference>
<reference evidence="9 11" key="1">
    <citation type="journal article" date="2008" name="Science">
        <title>The Physcomitrella genome reveals evolutionary insights into the conquest of land by plants.</title>
        <authorList>
            <person name="Rensing S."/>
            <person name="Lang D."/>
            <person name="Zimmer A."/>
            <person name="Terry A."/>
            <person name="Salamov A."/>
            <person name="Shapiro H."/>
            <person name="Nishiyama T."/>
            <person name="Perroud P.-F."/>
            <person name="Lindquist E."/>
            <person name="Kamisugi Y."/>
            <person name="Tanahashi T."/>
            <person name="Sakakibara K."/>
            <person name="Fujita T."/>
            <person name="Oishi K."/>
            <person name="Shin-I T."/>
            <person name="Kuroki Y."/>
            <person name="Toyoda A."/>
            <person name="Suzuki Y."/>
            <person name="Hashimoto A."/>
            <person name="Yamaguchi K."/>
            <person name="Sugano A."/>
            <person name="Kohara Y."/>
            <person name="Fujiyama A."/>
            <person name="Anterola A."/>
            <person name="Aoki S."/>
            <person name="Ashton N."/>
            <person name="Barbazuk W.B."/>
            <person name="Barker E."/>
            <person name="Bennetzen J."/>
            <person name="Bezanilla M."/>
            <person name="Blankenship R."/>
            <person name="Cho S.H."/>
            <person name="Dutcher S."/>
            <person name="Estelle M."/>
            <person name="Fawcett J.A."/>
            <person name="Gundlach H."/>
            <person name="Hanada K."/>
            <person name="Heyl A."/>
            <person name="Hicks K.A."/>
            <person name="Hugh J."/>
            <person name="Lohr M."/>
            <person name="Mayer K."/>
            <person name="Melkozernov A."/>
            <person name="Murata T."/>
            <person name="Nelson D."/>
            <person name="Pils B."/>
            <person name="Prigge M."/>
            <person name="Reiss B."/>
            <person name="Renner T."/>
            <person name="Rombauts S."/>
            <person name="Rushton P."/>
            <person name="Sanderfoot A."/>
            <person name="Schween G."/>
            <person name="Shiu S.-H."/>
            <person name="Stueber K."/>
            <person name="Theodoulou F.L."/>
            <person name="Tu H."/>
            <person name="Van de Peer Y."/>
            <person name="Verrier P.J."/>
            <person name="Waters E."/>
            <person name="Wood A."/>
            <person name="Yang L."/>
            <person name="Cove D."/>
            <person name="Cuming A."/>
            <person name="Hasebe M."/>
            <person name="Lucas S."/>
            <person name="Mishler D.B."/>
            <person name="Reski R."/>
            <person name="Grigoriev I."/>
            <person name="Quatrano R.S."/>
            <person name="Boore J.L."/>
        </authorList>
    </citation>
    <scope>NUCLEOTIDE SEQUENCE [LARGE SCALE GENOMIC DNA]</scope>
    <source>
        <strain evidence="10 11">cv. Gransden 2004</strain>
    </source>
</reference>
<dbReference type="EnsemblPlants" id="Pp3c5_20780V3.1">
    <property type="protein sequence ID" value="Pp3c5_20780V3.1"/>
    <property type="gene ID" value="Pp3c5_20780"/>
</dbReference>
<dbReference type="GO" id="GO:0045910">
    <property type="term" value="P:negative regulation of DNA recombination"/>
    <property type="evidence" value="ECO:0007669"/>
    <property type="project" value="InterPro"/>
</dbReference>
<dbReference type="NCBIfam" id="TIGR01069">
    <property type="entry name" value="mutS2"/>
    <property type="match status" value="1"/>
</dbReference>
<dbReference type="GO" id="GO:0006298">
    <property type="term" value="P:mismatch repair"/>
    <property type="evidence" value="ECO:0007669"/>
    <property type="project" value="InterPro"/>
</dbReference>
<gene>
    <name evidence="10" type="primary">LOC112283007</name>
    <name evidence="9" type="ORF">PHYPA_007953</name>
</gene>
<keyword evidence="11" id="KW-1185">Reference proteome</keyword>
<dbReference type="InterPro" id="IPR046893">
    <property type="entry name" value="MSSS"/>
</dbReference>
<evidence type="ECO:0000313" key="9">
    <source>
        <dbReference type="EMBL" id="PNR54276.1"/>
    </source>
</evidence>
<dbReference type="FunFam" id="1.10.1420.10:FF:000126">
    <property type="entry name" value="Predicted protein"/>
    <property type="match status" value="1"/>
</dbReference>
<dbReference type="EnsemblPlants" id="Pp3c5_20780V3.7">
    <property type="protein sequence ID" value="Pp3c5_20780V3.7"/>
    <property type="gene ID" value="Pp3c5_20780"/>
</dbReference>
<evidence type="ECO:0000313" key="11">
    <source>
        <dbReference type="Proteomes" id="UP000006727"/>
    </source>
</evidence>
<dbReference type="Gramene" id="Pp3c5_20780V3.4">
    <property type="protein sequence ID" value="Pp3c5_20780V3.4"/>
    <property type="gene ID" value="Pp3c5_20780"/>
</dbReference>
<keyword evidence="1" id="KW-0699">rRNA-binding</keyword>
<dbReference type="SMART" id="SM00533">
    <property type="entry name" value="MUTSd"/>
    <property type="match status" value="1"/>
</dbReference>
<evidence type="ECO:0000256" key="7">
    <source>
        <dbReference type="SAM" id="Coils"/>
    </source>
</evidence>
<dbReference type="InterPro" id="IPR005747">
    <property type="entry name" value="MutS2"/>
</dbReference>
<evidence type="ECO:0000256" key="1">
    <source>
        <dbReference type="ARBA" id="ARBA00022730"/>
    </source>
</evidence>
<dbReference type="GO" id="GO:0019843">
    <property type="term" value="F:rRNA binding"/>
    <property type="evidence" value="ECO:0007669"/>
    <property type="project" value="UniProtKB-KW"/>
</dbReference>
<name>A0A2K1KKH7_PHYPA</name>
<evidence type="ECO:0000256" key="6">
    <source>
        <dbReference type="ARBA" id="ARBA00023125"/>
    </source>
</evidence>
<dbReference type="GO" id="GO:0140664">
    <property type="term" value="F:ATP-dependent DNA damage sensor activity"/>
    <property type="evidence" value="ECO:0007669"/>
    <property type="project" value="InterPro"/>
</dbReference>
<dbReference type="AlphaFoldDB" id="A0A2K1KKH7"/>